<organism evidence="5 6">
    <name type="scientific">Propioniciclava tarda</name>
    <dbReference type="NCBI Taxonomy" id="433330"/>
    <lineage>
        <taxon>Bacteria</taxon>
        <taxon>Bacillati</taxon>
        <taxon>Actinomycetota</taxon>
        <taxon>Actinomycetes</taxon>
        <taxon>Propionibacteriales</taxon>
        <taxon>Propionibacteriaceae</taxon>
        <taxon>Propioniciclava</taxon>
    </lineage>
</organism>
<dbReference type="PRINTS" id="PR00038">
    <property type="entry name" value="HTHLUXR"/>
</dbReference>
<dbReference type="InterPro" id="IPR003593">
    <property type="entry name" value="AAA+_ATPase"/>
</dbReference>
<evidence type="ECO:0000259" key="4">
    <source>
        <dbReference type="PROSITE" id="PS50043"/>
    </source>
</evidence>
<dbReference type="SMART" id="SM00421">
    <property type="entry name" value="HTH_LUXR"/>
    <property type="match status" value="1"/>
</dbReference>
<dbReference type="Gene3D" id="3.40.50.300">
    <property type="entry name" value="P-loop containing nucleotide triphosphate hydrolases"/>
    <property type="match status" value="1"/>
</dbReference>
<dbReference type="AlphaFoldDB" id="A0A4Q9KQ73"/>
<gene>
    <name evidence="5" type="ORF">ET996_00570</name>
</gene>
<name>A0A4Q9KQ73_PROTD</name>
<reference evidence="5 6" key="1">
    <citation type="submission" date="2019-01" db="EMBL/GenBank/DDBJ databases">
        <title>Lactibacter flavus gen. nov., sp. nov., a novel bacterium of the family Propionibacteriaceae isolated from raw milk and dairy products.</title>
        <authorList>
            <person name="Huptas C."/>
            <person name="Wenning M."/>
            <person name="Breitenwieser F."/>
            <person name="Doll E."/>
            <person name="Von Neubeck M."/>
            <person name="Busse H.-J."/>
            <person name="Scherer S."/>
        </authorList>
    </citation>
    <scope>NUCLEOTIDE SEQUENCE [LARGE SCALE GENOMIC DNA]</scope>
    <source>
        <strain evidence="5 6">DSM 22130</strain>
    </source>
</reference>
<dbReference type="CDD" id="cd06170">
    <property type="entry name" value="LuxR_C_like"/>
    <property type="match status" value="1"/>
</dbReference>
<dbReference type="InterPro" id="IPR000792">
    <property type="entry name" value="Tscrpt_reg_LuxR_C"/>
</dbReference>
<dbReference type="Pfam" id="PF13191">
    <property type="entry name" value="AAA_16"/>
    <property type="match status" value="1"/>
</dbReference>
<keyword evidence="6" id="KW-1185">Reference proteome</keyword>
<dbReference type="PROSITE" id="PS50043">
    <property type="entry name" value="HTH_LUXR_2"/>
    <property type="match status" value="1"/>
</dbReference>
<dbReference type="Proteomes" id="UP000291933">
    <property type="component" value="Unassembled WGS sequence"/>
</dbReference>
<dbReference type="GO" id="GO:0006355">
    <property type="term" value="P:regulation of DNA-templated transcription"/>
    <property type="evidence" value="ECO:0007669"/>
    <property type="project" value="InterPro"/>
</dbReference>
<accession>A0A4Q9KQ73</accession>
<dbReference type="SMART" id="SM00382">
    <property type="entry name" value="AAA"/>
    <property type="match status" value="1"/>
</dbReference>
<proteinExistence type="predicted"/>
<dbReference type="InterPro" id="IPR036388">
    <property type="entry name" value="WH-like_DNA-bd_sf"/>
</dbReference>
<sequence>MTVRAWPLMRRDALIHAVADLLAGGSNVVLTGPAGMGKTTLADAVALDYPGPRHRIVGSPSASAVPLAPVASLVGDALGGAAVLAARASLGLGRPASSATSATPPLLVVDDINGLDDASATVLHQLLADGETRLVGTLRSGVSTSSAVDRLRRSLSTVEVTVPPLTEAEVVSMTERALGAPLTAPARARLASSAQGNPMYARELVEGSLAAGTLAPTGSGYAFRGDPVGTLQLEELVLARLAPLGRDQHRALEYLAVGGRLPHPVLDALIPAADLEDLERAGLIIARPDAPGLTIDVGHPLYRDMTRARLGPLSRMRIFRELADALERAIPAATRSQDDHLRFAAWSVRSGAKLTPDAAVAAARRAIASGDTELAVELADHAAQDPDHAEAAIFAAHCASITGRHAHAAALLTRVKAQLTDPWARTAVLLKLAEEVWGTGDLAAGAEALAEASRLGGESQALVTASQAVHAVLGGQLASALAEARPLLRHEHPGVRYSACVAAATALIFTDRADEAIATARAYLDDPGQADIALVGDPAMPQALLLMAQLVAGEVAQAGDAARQRFELAPLESSAQANAWATMLVGLAAEASGDLDWAARTLAEGERAWVDLGIWGSSLWCGSLLVRTLAQRGDLEGARAALVRVSGYPRMPGYIGNRYLPFAQAWVDALAGDRAAAASALAGALSDARATSQWTGWFEAWHEAGRLGLLDLLPPDADPPAPNGRLSGARAALVAGLRSGDPALLSDAAERFRSCGTLLYAAEAAAAAHRAAGDGRAATASDKLTATLQAEVPAAETPLLGRARPRTGPLSPREREIAALAAGGLSNRAIADRLVVSERTVENHLYRVFIKLGVTGRDQLAGVLGR</sequence>
<evidence type="ECO:0000256" key="3">
    <source>
        <dbReference type="ARBA" id="ARBA00023163"/>
    </source>
</evidence>
<evidence type="ECO:0000313" key="5">
    <source>
        <dbReference type="EMBL" id="TBT96200.1"/>
    </source>
</evidence>
<dbReference type="InterPro" id="IPR027417">
    <property type="entry name" value="P-loop_NTPase"/>
</dbReference>
<dbReference type="InterPro" id="IPR016032">
    <property type="entry name" value="Sig_transdc_resp-reg_C-effctor"/>
</dbReference>
<dbReference type="PROSITE" id="PS00622">
    <property type="entry name" value="HTH_LUXR_1"/>
    <property type="match status" value="1"/>
</dbReference>
<dbReference type="PANTHER" id="PTHR44688">
    <property type="entry name" value="DNA-BINDING TRANSCRIPTIONAL ACTIVATOR DEVR_DOSR"/>
    <property type="match status" value="1"/>
</dbReference>
<dbReference type="EMBL" id="SDMR01000001">
    <property type="protein sequence ID" value="TBT96200.1"/>
    <property type="molecule type" value="Genomic_DNA"/>
</dbReference>
<keyword evidence="1" id="KW-0805">Transcription regulation</keyword>
<dbReference type="SUPFAM" id="SSF52540">
    <property type="entry name" value="P-loop containing nucleoside triphosphate hydrolases"/>
    <property type="match status" value="1"/>
</dbReference>
<evidence type="ECO:0000256" key="2">
    <source>
        <dbReference type="ARBA" id="ARBA00023125"/>
    </source>
</evidence>
<keyword evidence="2" id="KW-0238">DNA-binding</keyword>
<comment type="caution">
    <text evidence="5">The sequence shown here is derived from an EMBL/GenBank/DDBJ whole genome shotgun (WGS) entry which is preliminary data.</text>
</comment>
<dbReference type="RefSeq" id="WP_131170613.1">
    <property type="nucleotide sequence ID" value="NZ_FXTL01000001.1"/>
</dbReference>
<dbReference type="InterPro" id="IPR041664">
    <property type="entry name" value="AAA_16"/>
</dbReference>
<protein>
    <recommendedName>
        <fullName evidence="4">HTH luxR-type domain-containing protein</fullName>
    </recommendedName>
</protein>
<dbReference type="SUPFAM" id="SSF46894">
    <property type="entry name" value="C-terminal effector domain of the bipartite response regulators"/>
    <property type="match status" value="1"/>
</dbReference>
<dbReference type="GO" id="GO:0003677">
    <property type="term" value="F:DNA binding"/>
    <property type="evidence" value="ECO:0007669"/>
    <property type="project" value="UniProtKB-KW"/>
</dbReference>
<evidence type="ECO:0000313" key="6">
    <source>
        <dbReference type="Proteomes" id="UP000291933"/>
    </source>
</evidence>
<dbReference type="OrthoDB" id="3734643at2"/>
<keyword evidence="3" id="KW-0804">Transcription</keyword>
<evidence type="ECO:0000256" key="1">
    <source>
        <dbReference type="ARBA" id="ARBA00023015"/>
    </source>
</evidence>
<feature type="domain" description="HTH luxR-type" evidence="4">
    <location>
        <begin position="803"/>
        <end position="866"/>
    </location>
</feature>
<dbReference type="Pfam" id="PF00196">
    <property type="entry name" value="GerE"/>
    <property type="match status" value="1"/>
</dbReference>
<dbReference type="PANTHER" id="PTHR44688:SF16">
    <property type="entry name" value="DNA-BINDING TRANSCRIPTIONAL ACTIVATOR DEVR_DOSR"/>
    <property type="match status" value="1"/>
</dbReference>
<dbReference type="Gene3D" id="1.10.10.10">
    <property type="entry name" value="Winged helix-like DNA-binding domain superfamily/Winged helix DNA-binding domain"/>
    <property type="match status" value="1"/>
</dbReference>